<evidence type="ECO:0000313" key="2">
    <source>
        <dbReference type="EMBL" id="GAH31186.1"/>
    </source>
</evidence>
<reference evidence="2" key="1">
    <citation type="journal article" date="2014" name="Front. Microbiol.">
        <title>High frequency of phylogenetically diverse reductive dehalogenase-homologous genes in deep subseafloor sedimentary metagenomes.</title>
        <authorList>
            <person name="Kawai M."/>
            <person name="Futagami T."/>
            <person name="Toyoda A."/>
            <person name="Takaki Y."/>
            <person name="Nishi S."/>
            <person name="Hori S."/>
            <person name="Arai W."/>
            <person name="Tsubouchi T."/>
            <person name="Morono Y."/>
            <person name="Uchiyama I."/>
            <person name="Ito T."/>
            <person name="Fujiyama A."/>
            <person name="Inagaki F."/>
            <person name="Takami H."/>
        </authorList>
    </citation>
    <scope>NUCLEOTIDE SEQUENCE</scope>
    <source>
        <strain evidence="2">Expedition CK06-06</strain>
    </source>
</reference>
<dbReference type="EMBL" id="BARU01001479">
    <property type="protein sequence ID" value="GAH31186.1"/>
    <property type="molecule type" value="Genomic_DNA"/>
</dbReference>
<feature type="domain" description="AMP-dependent synthetase/ligase" evidence="1">
    <location>
        <begin position="16"/>
        <end position="382"/>
    </location>
</feature>
<sequence>MKWDSIRIETWRDIMEWNTQLYPRKVAFCEVATGRQWTFKEHNEVVNKLCNALYGLGLERGDRVAVLSGDYVEYCQIAMIGKAGLVYVPINWRLTGQEAAYIINESGAKILFVDQDHIDIACSIKNDIPGVKHFICINASPRDMINYYDFIASSSPEDPSVDVEETDILGIPYTSGTTALPKGVVRTHQDVVGLARMLVRPLRYRHDDIYLCVLPLFHVGMLHLQFPQYMIGMTQYIMRFEPKVVMEAIQKYKITIFQAVPTMVIAMTEAPDCPKYDLSSLRVLRYVGSPMPADAARRAWNVFGPILTQTYGTTEGTGLVLLSPEDHARALSDSYQEHILNSAGKPILGCQLKIVDDNDNEVSMGTTGEICLRSKAMVESYWNKPEETAETFKAGWYHTGDMGRIDEEGYVYILDRKKDIIISGGENISARDVENAIYTHPAVLECGNCR</sequence>
<gene>
    <name evidence="2" type="ORF">S03H2_03874</name>
</gene>
<accession>X1ED12</accession>
<dbReference type="GO" id="GO:0016405">
    <property type="term" value="F:CoA-ligase activity"/>
    <property type="evidence" value="ECO:0007669"/>
    <property type="project" value="TreeGrafter"/>
</dbReference>
<dbReference type="InterPro" id="IPR042099">
    <property type="entry name" value="ANL_N_sf"/>
</dbReference>
<proteinExistence type="predicted"/>
<comment type="caution">
    <text evidence="2">The sequence shown here is derived from an EMBL/GenBank/DDBJ whole genome shotgun (WGS) entry which is preliminary data.</text>
</comment>
<protein>
    <recommendedName>
        <fullName evidence="1">AMP-dependent synthetase/ligase domain-containing protein</fullName>
    </recommendedName>
</protein>
<dbReference type="SUPFAM" id="SSF56801">
    <property type="entry name" value="Acetyl-CoA synthetase-like"/>
    <property type="match status" value="1"/>
</dbReference>
<dbReference type="InterPro" id="IPR000873">
    <property type="entry name" value="AMP-dep_synth/lig_dom"/>
</dbReference>
<dbReference type="Gene3D" id="3.40.50.12780">
    <property type="entry name" value="N-terminal domain of ligase-like"/>
    <property type="match status" value="1"/>
</dbReference>
<name>X1ED12_9ZZZZ</name>
<evidence type="ECO:0000259" key="1">
    <source>
        <dbReference type="Pfam" id="PF00501"/>
    </source>
</evidence>
<dbReference type="Pfam" id="PF00501">
    <property type="entry name" value="AMP-binding"/>
    <property type="match status" value="1"/>
</dbReference>
<organism evidence="2">
    <name type="scientific">marine sediment metagenome</name>
    <dbReference type="NCBI Taxonomy" id="412755"/>
    <lineage>
        <taxon>unclassified sequences</taxon>
        <taxon>metagenomes</taxon>
        <taxon>ecological metagenomes</taxon>
    </lineage>
</organism>
<dbReference type="AlphaFoldDB" id="X1ED12"/>
<dbReference type="PANTHER" id="PTHR24096:SF267">
    <property type="entry name" value="MALONATE--COA LIGASE ACSF3, MITOCHONDRIAL"/>
    <property type="match status" value="1"/>
</dbReference>
<dbReference type="PANTHER" id="PTHR24096">
    <property type="entry name" value="LONG-CHAIN-FATTY-ACID--COA LIGASE"/>
    <property type="match status" value="1"/>
</dbReference>